<dbReference type="EMBL" id="ASHM01019981">
    <property type="protein sequence ID" value="PNY01335.1"/>
    <property type="molecule type" value="Genomic_DNA"/>
</dbReference>
<reference evidence="2 3" key="1">
    <citation type="journal article" date="2014" name="Am. J. Bot.">
        <title>Genome assembly and annotation for red clover (Trifolium pratense; Fabaceae).</title>
        <authorList>
            <person name="Istvanek J."/>
            <person name="Jaros M."/>
            <person name="Krenek A."/>
            <person name="Repkova J."/>
        </authorList>
    </citation>
    <scope>NUCLEOTIDE SEQUENCE [LARGE SCALE GENOMIC DNA]</scope>
    <source>
        <strain evidence="3">cv. Tatra</strain>
        <tissue evidence="2">Young leaves</tissue>
    </source>
</reference>
<name>A0A2K3NE76_TRIPR</name>
<gene>
    <name evidence="2" type="ORF">L195_g024627</name>
</gene>
<feature type="region of interest" description="Disordered" evidence="1">
    <location>
        <begin position="15"/>
        <end position="223"/>
    </location>
</feature>
<dbReference type="AlphaFoldDB" id="A0A2K3NE76"/>
<feature type="compositionally biased region" description="Basic and acidic residues" evidence="1">
    <location>
        <begin position="188"/>
        <end position="223"/>
    </location>
</feature>
<feature type="compositionally biased region" description="Basic and acidic residues" evidence="1">
    <location>
        <begin position="165"/>
        <end position="179"/>
    </location>
</feature>
<feature type="compositionally biased region" description="Basic and acidic residues" evidence="1">
    <location>
        <begin position="74"/>
        <end position="93"/>
    </location>
</feature>
<feature type="compositionally biased region" description="Basic residues" evidence="1">
    <location>
        <begin position="136"/>
        <end position="151"/>
    </location>
</feature>
<comment type="caution">
    <text evidence="2">The sequence shown here is derived from an EMBL/GenBank/DDBJ whole genome shotgun (WGS) entry which is preliminary data.</text>
</comment>
<evidence type="ECO:0000313" key="2">
    <source>
        <dbReference type="EMBL" id="PNY01335.1"/>
    </source>
</evidence>
<evidence type="ECO:0000313" key="3">
    <source>
        <dbReference type="Proteomes" id="UP000236291"/>
    </source>
</evidence>
<accession>A0A2K3NE76</accession>
<proteinExistence type="predicted"/>
<feature type="compositionally biased region" description="Polar residues" evidence="1">
    <location>
        <begin position="155"/>
        <end position="164"/>
    </location>
</feature>
<protein>
    <submittedName>
        <fullName evidence="2">Uncharacterized protein</fullName>
    </submittedName>
</protein>
<dbReference type="Proteomes" id="UP000236291">
    <property type="component" value="Unassembled WGS sequence"/>
</dbReference>
<reference evidence="2 3" key="2">
    <citation type="journal article" date="2017" name="Front. Plant Sci.">
        <title>Gene Classification and Mining of Molecular Markers Useful in Red Clover (Trifolium pratense) Breeding.</title>
        <authorList>
            <person name="Istvanek J."/>
            <person name="Dluhosova J."/>
            <person name="Dluhos P."/>
            <person name="Patkova L."/>
            <person name="Nedelnik J."/>
            <person name="Repkova J."/>
        </authorList>
    </citation>
    <scope>NUCLEOTIDE SEQUENCE [LARGE SCALE GENOMIC DNA]</scope>
    <source>
        <strain evidence="3">cv. Tatra</strain>
        <tissue evidence="2">Young leaves</tissue>
    </source>
</reference>
<organism evidence="2 3">
    <name type="scientific">Trifolium pratense</name>
    <name type="common">Red clover</name>
    <dbReference type="NCBI Taxonomy" id="57577"/>
    <lineage>
        <taxon>Eukaryota</taxon>
        <taxon>Viridiplantae</taxon>
        <taxon>Streptophyta</taxon>
        <taxon>Embryophyta</taxon>
        <taxon>Tracheophyta</taxon>
        <taxon>Spermatophyta</taxon>
        <taxon>Magnoliopsida</taxon>
        <taxon>eudicotyledons</taxon>
        <taxon>Gunneridae</taxon>
        <taxon>Pentapetalae</taxon>
        <taxon>rosids</taxon>
        <taxon>fabids</taxon>
        <taxon>Fabales</taxon>
        <taxon>Fabaceae</taxon>
        <taxon>Papilionoideae</taxon>
        <taxon>50 kb inversion clade</taxon>
        <taxon>NPAAA clade</taxon>
        <taxon>Hologalegina</taxon>
        <taxon>IRL clade</taxon>
        <taxon>Trifolieae</taxon>
        <taxon>Trifolium</taxon>
    </lineage>
</organism>
<evidence type="ECO:0000256" key="1">
    <source>
        <dbReference type="SAM" id="MobiDB-lite"/>
    </source>
</evidence>
<sequence>MRDLITEYMEEINLAAGVKSPVSVSEDNKMPPPKLPSSHAIPMEADNAGKASHDSPAVTISNPGYHEQQSHTNYSDKSEAVHDATSRDYEQHKQGHHKSHHYREDQRSADQGNHRSRTSTSPERHRNRASTSSERHRSHSRSHDRRVHHKKQDYSNENKYNNSSRTKDRDQNDTRKNHISDSSSRNVFSERYDPSEYHDVREHDSSPDDKYIKPDKFYPKELN</sequence>